<name>A0A4P7C3E5_9GAMM</name>
<dbReference type="Pfam" id="PF13591">
    <property type="entry name" value="MerR_2"/>
    <property type="match status" value="1"/>
</dbReference>
<keyword evidence="2" id="KW-1185">Reference proteome</keyword>
<protein>
    <submittedName>
        <fullName evidence="1">MerR family transcriptional regulator</fullName>
    </submittedName>
</protein>
<organism evidence="1 2">
    <name type="scientific">Nitrosococcus wardiae</name>
    <dbReference type="NCBI Taxonomy" id="1814290"/>
    <lineage>
        <taxon>Bacteria</taxon>
        <taxon>Pseudomonadati</taxon>
        <taxon>Pseudomonadota</taxon>
        <taxon>Gammaproteobacteria</taxon>
        <taxon>Chromatiales</taxon>
        <taxon>Chromatiaceae</taxon>
        <taxon>Nitrosococcus</taxon>
    </lineage>
</organism>
<dbReference type="KEGG" id="nwr:E3U44_13650"/>
<dbReference type="AlphaFoldDB" id="A0A4P7C3E5"/>
<reference evidence="1 2" key="1">
    <citation type="submission" date="2019-03" db="EMBL/GenBank/DDBJ databases">
        <title>The genome sequence of Nitrosococcus wardiae strain D1FHST reveals the archetypal metabolic capacity of ammonia-oxidizing Gammaproteobacteria.</title>
        <authorList>
            <person name="Wang L."/>
            <person name="Lim C.K."/>
            <person name="Hanson T.E."/>
            <person name="Dang H."/>
            <person name="Klotz M.G."/>
        </authorList>
    </citation>
    <scope>NUCLEOTIDE SEQUENCE [LARGE SCALE GENOMIC DNA]</scope>
    <source>
        <strain evidence="1 2">D1FHS</strain>
    </source>
</reference>
<dbReference type="RefSeq" id="WP_134358695.1">
    <property type="nucleotide sequence ID" value="NZ_CP038033.1"/>
</dbReference>
<sequence length="106" mass="12064">MKNSVVTGVVIDEDHFTLTELTEICGITPETVFEMVELGLLNPQGSRPERWLFPGIAACRVRQVLRLSQDLEVNMAGAVLAVELLEERERLQAQIRELEYRLSLLR</sequence>
<accession>A0A4P7C3E5</accession>
<gene>
    <name evidence="1" type="ORF">E3U44_13650</name>
</gene>
<evidence type="ECO:0000313" key="1">
    <source>
        <dbReference type="EMBL" id="QBQ55436.1"/>
    </source>
</evidence>
<dbReference type="Proteomes" id="UP000294325">
    <property type="component" value="Chromosome"/>
</dbReference>
<dbReference type="OrthoDB" id="5773077at2"/>
<proteinExistence type="predicted"/>
<dbReference type="EMBL" id="CP038033">
    <property type="protein sequence ID" value="QBQ55436.1"/>
    <property type="molecule type" value="Genomic_DNA"/>
</dbReference>
<dbReference type="Gene3D" id="1.10.1660.10">
    <property type="match status" value="1"/>
</dbReference>
<evidence type="ECO:0000313" key="2">
    <source>
        <dbReference type="Proteomes" id="UP000294325"/>
    </source>
</evidence>